<dbReference type="PANTHER" id="PTHR12246">
    <property type="entry name" value="PALMITOYLTRANSFERASE ZDHHC16"/>
    <property type="match status" value="1"/>
</dbReference>
<comment type="catalytic activity">
    <reaction evidence="9 10">
        <text>L-cysteinyl-[protein] + hexadecanoyl-CoA = S-hexadecanoyl-L-cysteinyl-[protein] + CoA</text>
        <dbReference type="Rhea" id="RHEA:36683"/>
        <dbReference type="Rhea" id="RHEA-COMP:10131"/>
        <dbReference type="Rhea" id="RHEA-COMP:11032"/>
        <dbReference type="ChEBI" id="CHEBI:29950"/>
        <dbReference type="ChEBI" id="CHEBI:57287"/>
        <dbReference type="ChEBI" id="CHEBI:57379"/>
        <dbReference type="ChEBI" id="CHEBI:74151"/>
        <dbReference type="EC" id="2.3.1.225"/>
    </reaction>
</comment>
<keyword evidence="2 10" id="KW-0808">Transferase</keyword>
<evidence type="ECO:0000256" key="1">
    <source>
        <dbReference type="ARBA" id="ARBA00004141"/>
    </source>
</evidence>
<dbReference type="GO" id="GO:0019706">
    <property type="term" value="F:protein-cysteine S-palmitoyltransferase activity"/>
    <property type="evidence" value="ECO:0007669"/>
    <property type="project" value="UniProtKB-EC"/>
</dbReference>
<evidence type="ECO:0000256" key="4">
    <source>
        <dbReference type="ARBA" id="ARBA00022989"/>
    </source>
</evidence>
<dbReference type="RefSeq" id="XP_043047246.1">
    <property type="nucleotide sequence ID" value="XM_043193577.1"/>
</dbReference>
<feature type="compositionally biased region" description="Acidic residues" evidence="11">
    <location>
        <begin position="150"/>
        <end position="161"/>
    </location>
</feature>
<dbReference type="AlphaFoldDB" id="A0A9P8AGG0"/>
<dbReference type="InterPro" id="IPR001594">
    <property type="entry name" value="Palmitoyltrfase_DHHC"/>
</dbReference>
<dbReference type="EMBL" id="JAHMUF010000024">
    <property type="protein sequence ID" value="KAG7191694.1"/>
    <property type="molecule type" value="Genomic_DNA"/>
</dbReference>
<feature type="region of interest" description="Disordered" evidence="11">
    <location>
        <begin position="145"/>
        <end position="194"/>
    </location>
</feature>
<keyword evidence="14" id="KW-1185">Reference proteome</keyword>
<feature type="compositionally biased region" description="Basic and acidic residues" evidence="11">
    <location>
        <begin position="174"/>
        <end position="188"/>
    </location>
</feature>
<keyword evidence="5 10" id="KW-0472">Membrane</keyword>
<proteinExistence type="inferred from homology"/>
<dbReference type="InterPro" id="IPR039859">
    <property type="entry name" value="PFA4/ZDH16/20/ERF2-like"/>
</dbReference>
<keyword evidence="4 10" id="KW-1133">Transmembrane helix</keyword>
<feature type="domain" description="Palmitoyltransferase DHHC" evidence="12">
    <location>
        <begin position="1"/>
        <end position="101"/>
    </location>
</feature>
<accession>A0A9P8AGG0</accession>
<dbReference type="EC" id="2.3.1.225" evidence="10"/>
<evidence type="ECO:0000256" key="2">
    <source>
        <dbReference type="ARBA" id="ARBA00022679"/>
    </source>
</evidence>
<name>A0A9P8AGG0_9ASCO</name>
<evidence type="ECO:0000313" key="14">
    <source>
        <dbReference type="Proteomes" id="UP000790833"/>
    </source>
</evidence>
<keyword evidence="8 10" id="KW-0012">Acyltransferase</keyword>
<sequence length="322" mass="37990">MDHHCPWTYNCVGYGNMPQFLQFLFWVIIATGNVLYLLTLRLADFYKDKDLPVYLINKSELVVCIALWPLDFFVLVSIGILYIRCVVNMAFRGMSQIEVWDRERMEGQLHTSRMWKIIRNNYQQFYGKEMPELVSWSRSSAYNDDHGDEHGDEDLDLDLDNLQDNSESYPLRRRSPDQRRNDDRKHDDDEPVPDITIDDIIFPYDMGMWQNIINTCGYPWSWLLPWGKGLGNGYEFPVNDDDDQIRLPWPPDGGHQNAIVQGRLYDDEQLRQMNIGAIRKHLDPRANMKRSQWRNDLGETLDDYGVDIEDDEEEDVKIENIQ</sequence>
<keyword evidence="6" id="KW-0564">Palmitate</keyword>
<comment type="domain">
    <text evidence="10">The DHHC domain is required for palmitoyltransferase activity.</text>
</comment>
<reference evidence="13" key="1">
    <citation type="submission" date="2021-03" db="EMBL/GenBank/DDBJ databases">
        <authorList>
            <person name="Palmer J.M."/>
        </authorList>
    </citation>
    <scope>NUCLEOTIDE SEQUENCE</scope>
    <source>
        <strain evidence="13">ARV_011</strain>
    </source>
</reference>
<dbReference type="PROSITE" id="PS50216">
    <property type="entry name" value="DHHC"/>
    <property type="match status" value="1"/>
</dbReference>
<comment type="subcellular location">
    <subcellularLocation>
        <location evidence="1">Membrane</location>
        <topology evidence="1">Multi-pass membrane protein</topology>
    </subcellularLocation>
</comment>
<keyword evidence="3 10" id="KW-0812">Transmembrane</keyword>
<evidence type="ECO:0000256" key="10">
    <source>
        <dbReference type="RuleBase" id="RU079119"/>
    </source>
</evidence>
<evidence type="ECO:0000256" key="7">
    <source>
        <dbReference type="ARBA" id="ARBA00023288"/>
    </source>
</evidence>
<dbReference type="Pfam" id="PF01529">
    <property type="entry name" value="DHHC"/>
    <property type="match status" value="1"/>
</dbReference>
<evidence type="ECO:0000256" key="11">
    <source>
        <dbReference type="SAM" id="MobiDB-lite"/>
    </source>
</evidence>
<evidence type="ECO:0000256" key="9">
    <source>
        <dbReference type="ARBA" id="ARBA00048048"/>
    </source>
</evidence>
<feature type="transmembrane region" description="Helical" evidence="10">
    <location>
        <begin position="20"/>
        <end position="40"/>
    </location>
</feature>
<dbReference type="GeneID" id="66116204"/>
<comment type="similarity">
    <text evidence="10">Belongs to the DHHC palmitoyltransferase family.</text>
</comment>
<protein>
    <recommendedName>
        <fullName evidence="10">Palmitoyltransferase</fullName>
        <ecNumber evidence="10">2.3.1.225</ecNumber>
    </recommendedName>
</protein>
<comment type="caution">
    <text evidence="13">The sequence shown here is derived from an EMBL/GenBank/DDBJ whole genome shotgun (WGS) entry which is preliminary data.</text>
</comment>
<evidence type="ECO:0000259" key="12">
    <source>
        <dbReference type="Pfam" id="PF01529"/>
    </source>
</evidence>
<gene>
    <name evidence="13" type="primary">PFA4</name>
    <name evidence="13" type="ORF">KQ657_002830</name>
</gene>
<evidence type="ECO:0000256" key="6">
    <source>
        <dbReference type="ARBA" id="ARBA00023139"/>
    </source>
</evidence>
<evidence type="ECO:0000256" key="3">
    <source>
        <dbReference type="ARBA" id="ARBA00022692"/>
    </source>
</evidence>
<feature type="transmembrane region" description="Helical" evidence="10">
    <location>
        <begin position="61"/>
        <end position="83"/>
    </location>
</feature>
<dbReference type="OrthoDB" id="331948at2759"/>
<organism evidence="13 14">
    <name type="scientific">Scheffersomyces spartinae</name>
    <dbReference type="NCBI Taxonomy" id="45513"/>
    <lineage>
        <taxon>Eukaryota</taxon>
        <taxon>Fungi</taxon>
        <taxon>Dikarya</taxon>
        <taxon>Ascomycota</taxon>
        <taxon>Saccharomycotina</taxon>
        <taxon>Pichiomycetes</taxon>
        <taxon>Debaryomycetaceae</taxon>
        <taxon>Scheffersomyces</taxon>
    </lineage>
</organism>
<dbReference type="GO" id="GO:0016020">
    <property type="term" value="C:membrane"/>
    <property type="evidence" value="ECO:0007669"/>
    <property type="project" value="UniProtKB-SubCell"/>
</dbReference>
<evidence type="ECO:0000313" key="13">
    <source>
        <dbReference type="EMBL" id="KAG7191694.1"/>
    </source>
</evidence>
<evidence type="ECO:0000256" key="5">
    <source>
        <dbReference type="ARBA" id="ARBA00023136"/>
    </source>
</evidence>
<evidence type="ECO:0000256" key="8">
    <source>
        <dbReference type="ARBA" id="ARBA00023315"/>
    </source>
</evidence>
<dbReference type="Proteomes" id="UP000790833">
    <property type="component" value="Unassembled WGS sequence"/>
</dbReference>
<keyword evidence="7" id="KW-0449">Lipoprotein</keyword>